<keyword evidence="4" id="KW-0028">Amino-acid biosynthesis</keyword>
<dbReference type="GO" id="GO:0004425">
    <property type="term" value="F:indole-3-glycerol-phosphate synthase activity"/>
    <property type="evidence" value="ECO:0007669"/>
    <property type="project" value="UniProtKB-EC"/>
</dbReference>
<evidence type="ECO:0000256" key="4">
    <source>
        <dbReference type="ARBA" id="ARBA00022605"/>
    </source>
</evidence>
<dbReference type="SUPFAM" id="SSF51366">
    <property type="entry name" value="Ribulose-phoshate binding barrel"/>
    <property type="match status" value="1"/>
</dbReference>
<dbReference type="InterPro" id="IPR013798">
    <property type="entry name" value="Indole-3-glycerol_P_synth_dom"/>
</dbReference>
<evidence type="ECO:0000313" key="10">
    <source>
        <dbReference type="EMBL" id="SVE13754.1"/>
    </source>
</evidence>
<reference evidence="10" key="1">
    <citation type="submission" date="2018-05" db="EMBL/GenBank/DDBJ databases">
        <authorList>
            <person name="Lanie J.A."/>
            <person name="Ng W.-L."/>
            <person name="Kazmierczak K.M."/>
            <person name="Andrzejewski T.M."/>
            <person name="Davidsen T.M."/>
            <person name="Wayne K.J."/>
            <person name="Tettelin H."/>
            <person name="Glass J.I."/>
            <person name="Rusch D."/>
            <person name="Podicherti R."/>
            <person name="Tsui H.-C.T."/>
            <person name="Winkler M.E."/>
        </authorList>
    </citation>
    <scope>NUCLEOTIDE SEQUENCE</scope>
</reference>
<keyword evidence="7" id="KW-0057">Aromatic amino acid biosynthesis</keyword>
<name>A0A383B1J3_9ZZZZ</name>
<dbReference type="PANTHER" id="PTHR22854:SF2">
    <property type="entry name" value="INDOLE-3-GLYCEROL-PHOSPHATE SYNTHASE"/>
    <property type="match status" value="1"/>
</dbReference>
<dbReference type="EC" id="4.1.1.48" evidence="3"/>
<evidence type="ECO:0000256" key="8">
    <source>
        <dbReference type="ARBA" id="ARBA00023239"/>
    </source>
</evidence>
<proteinExistence type="predicted"/>
<feature type="non-terminal residue" evidence="10">
    <location>
        <position position="1"/>
    </location>
</feature>
<dbReference type="UniPathway" id="UPA00035">
    <property type="reaction ID" value="UER00043"/>
</dbReference>
<dbReference type="CDD" id="cd00331">
    <property type="entry name" value="IGPS"/>
    <property type="match status" value="1"/>
</dbReference>
<gene>
    <name evidence="10" type="ORF">METZ01_LOCUS466608</name>
</gene>
<accession>A0A383B1J3</accession>
<evidence type="ECO:0000256" key="1">
    <source>
        <dbReference type="ARBA" id="ARBA00001633"/>
    </source>
</evidence>
<feature type="domain" description="Indole-3-glycerol phosphate synthase" evidence="9">
    <location>
        <begin position="17"/>
        <end position="248"/>
    </location>
</feature>
<comment type="catalytic activity">
    <reaction evidence="1">
        <text>1-(2-carboxyphenylamino)-1-deoxy-D-ribulose 5-phosphate + H(+) = (1S,2R)-1-C-(indol-3-yl)glycerol 3-phosphate + CO2 + H2O</text>
        <dbReference type="Rhea" id="RHEA:23476"/>
        <dbReference type="ChEBI" id="CHEBI:15377"/>
        <dbReference type="ChEBI" id="CHEBI:15378"/>
        <dbReference type="ChEBI" id="CHEBI:16526"/>
        <dbReference type="ChEBI" id="CHEBI:58613"/>
        <dbReference type="ChEBI" id="CHEBI:58866"/>
        <dbReference type="EC" id="4.1.1.48"/>
    </reaction>
</comment>
<evidence type="ECO:0000256" key="5">
    <source>
        <dbReference type="ARBA" id="ARBA00022793"/>
    </source>
</evidence>
<evidence type="ECO:0000256" key="2">
    <source>
        <dbReference type="ARBA" id="ARBA00004696"/>
    </source>
</evidence>
<evidence type="ECO:0000259" key="9">
    <source>
        <dbReference type="Pfam" id="PF00218"/>
    </source>
</evidence>
<comment type="pathway">
    <text evidence="2">Amino-acid biosynthesis; L-tryptophan biosynthesis; L-tryptophan from chorismate: step 4/5.</text>
</comment>
<evidence type="ECO:0000256" key="6">
    <source>
        <dbReference type="ARBA" id="ARBA00022822"/>
    </source>
</evidence>
<dbReference type="GO" id="GO:0004640">
    <property type="term" value="F:phosphoribosylanthranilate isomerase activity"/>
    <property type="evidence" value="ECO:0007669"/>
    <property type="project" value="TreeGrafter"/>
</dbReference>
<feature type="non-terminal residue" evidence="10">
    <location>
        <position position="248"/>
    </location>
</feature>
<sequence length="248" mass="27321">CSRHYNRVMGSRTYLDDILAFHRQRCSADSRSFSKLLEKAEQIDDSRDFANAISSTSGLSVIAEIKRRSPSKGNLRDDLDPVALASLYESAGASCISVLTDAEFFSGSSQDLIAARSSTKIPILRKDFTMDKRDICDARLMGADCVLLIVAALEDEKLREFLSLTKELGMDALVETHDEREVERALRAGANIIGVNQRDLVTFTVDQERAIRVIERIPPNVIRVAESGIRGLDDAVALAQAGYQAVLV</sequence>
<dbReference type="PROSITE" id="PS00614">
    <property type="entry name" value="IGPS"/>
    <property type="match status" value="1"/>
</dbReference>
<keyword evidence="6" id="KW-0822">Tryptophan biosynthesis</keyword>
<dbReference type="InterPro" id="IPR001468">
    <property type="entry name" value="Indole-3-GlycerolPSynthase_CS"/>
</dbReference>
<protein>
    <recommendedName>
        <fullName evidence="3">indole-3-glycerol-phosphate synthase</fullName>
        <ecNumber evidence="3">4.1.1.48</ecNumber>
    </recommendedName>
</protein>
<keyword evidence="8" id="KW-0456">Lyase</keyword>
<dbReference type="InterPro" id="IPR045186">
    <property type="entry name" value="Indole-3-glycerol_P_synth"/>
</dbReference>
<keyword evidence="5" id="KW-0210">Decarboxylase</keyword>
<dbReference type="AlphaFoldDB" id="A0A383B1J3"/>
<dbReference type="FunFam" id="3.20.20.70:FF:000024">
    <property type="entry name" value="Indole-3-glycerol phosphate synthase"/>
    <property type="match status" value="1"/>
</dbReference>
<dbReference type="Pfam" id="PF00218">
    <property type="entry name" value="IGPS"/>
    <property type="match status" value="1"/>
</dbReference>
<evidence type="ECO:0000256" key="3">
    <source>
        <dbReference type="ARBA" id="ARBA00012362"/>
    </source>
</evidence>
<dbReference type="NCBIfam" id="NF001377">
    <property type="entry name" value="PRK00278.2-4"/>
    <property type="match status" value="1"/>
</dbReference>
<dbReference type="GO" id="GO:0000162">
    <property type="term" value="P:L-tryptophan biosynthetic process"/>
    <property type="evidence" value="ECO:0007669"/>
    <property type="project" value="UniProtKB-UniPathway"/>
</dbReference>
<dbReference type="EMBL" id="UINC01196652">
    <property type="protein sequence ID" value="SVE13754.1"/>
    <property type="molecule type" value="Genomic_DNA"/>
</dbReference>
<dbReference type="InterPro" id="IPR011060">
    <property type="entry name" value="RibuloseP-bd_barrel"/>
</dbReference>
<dbReference type="Gene3D" id="3.20.20.70">
    <property type="entry name" value="Aldolase class I"/>
    <property type="match status" value="1"/>
</dbReference>
<dbReference type="InterPro" id="IPR013785">
    <property type="entry name" value="Aldolase_TIM"/>
</dbReference>
<organism evidence="10">
    <name type="scientific">marine metagenome</name>
    <dbReference type="NCBI Taxonomy" id="408172"/>
    <lineage>
        <taxon>unclassified sequences</taxon>
        <taxon>metagenomes</taxon>
        <taxon>ecological metagenomes</taxon>
    </lineage>
</organism>
<evidence type="ECO:0000256" key="7">
    <source>
        <dbReference type="ARBA" id="ARBA00023141"/>
    </source>
</evidence>
<dbReference type="PANTHER" id="PTHR22854">
    <property type="entry name" value="TRYPTOPHAN BIOSYNTHESIS PROTEIN"/>
    <property type="match status" value="1"/>
</dbReference>